<dbReference type="EMBL" id="CM044707">
    <property type="protein sequence ID" value="KAI5653210.1"/>
    <property type="molecule type" value="Genomic_DNA"/>
</dbReference>
<accession>A0ACB9ZYZ9</accession>
<reference evidence="2" key="1">
    <citation type="journal article" date="2023" name="Nat. Plants">
        <title>Single-cell RNA sequencing provides a high-resolution roadmap for understanding the multicellular compartmentation of specialized metabolism.</title>
        <authorList>
            <person name="Sun S."/>
            <person name="Shen X."/>
            <person name="Li Y."/>
            <person name="Li Y."/>
            <person name="Wang S."/>
            <person name="Li R."/>
            <person name="Zhang H."/>
            <person name="Shen G."/>
            <person name="Guo B."/>
            <person name="Wei J."/>
            <person name="Xu J."/>
            <person name="St-Pierre B."/>
            <person name="Chen S."/>
            <person name="Sun C."/>
        </authorList>
    </citation>
    <scope>NUCLEOTIDE SEQUENCE [LARGE SCALE GENOMIC DNA]</scope>
</reference>
<gene>
    <name evidence="1" type="ORF">M9H77_30397</name>
</gene>
<proteinExistence type="predicted"/>
<keyword evidence="2" id="KW-1185">Reference proteome</keyword>
<sequence>MQNVFEQLWSTQDIHRTQLVEIVESTRRYADKLAHQRASIDRQEVTLARLCSRFLPDQSSSREYSTAKFFRCLLEEKTMKRNKNGQKQSGAVGYNGTNLPRKVGQPTIGGWSEDHKQ</sequence>
<evidence type="ECO:0000313" key="1">
    <source>
        <dbReference type="EMBL" id="KAI5653210.1"/>
    </source>
</evidence>
<comment type="caution">
    <text evidence="1">The sequence shown here is derived from an EMBL/GenBank/DDBJ whole genome shotgun (WGS) entry which is preliminary data.</text>
</comment>
<evidence type="ECO:0000313" key="2">
    <source>
        <dbReference type="Proteomes" id="UP001060085"/>
    </source>
</evidence>
<dbReference type="Proteomes" id="UP001060085">
    <property type="component" value="Linkage Group LG07"/>
</dbReference>
<organism evidence="1 2">
    <name type="scientific">Catharanthus roseus</name>
    <name type="common">Madagascar periwinkle</name>
    <name type="synonym">Vinca rosea</name>
    <dbReference type="NCBI Taxonomy" id="4058"/>
    <lineage>
        <taxon>Eukaryota</taxon>
        <taxon>Viridiplantae</taxon>
        <taxon>Streptophyta</taxon>
        <taxon>Embryophyta</taxon>
        <taxon>Tracheophyta</taxon>
        <taxon>Spermatophyta</taxon>
        <taxon>Magnoliopsida</taxon>
        <taxon>eudicotyledons</taxon>
        <taxon>Gunneridae</taxon>
        <taxon>Pentapetalae</taxon>
        <taxon>asterids</taxon>
        <taxon>lamiids</taxon>
        <taxon>Gentianales</taxon>
        <taxon>Apocynaceae</taxon>
        <taxon>Rauvolfioideae</taxon>
        <taxon>Vinceae</taxon>
        <taxon>Catharanthinae</taxon>
        <taxon>Catharanthus</taxon>
    </lineage>
</organism>
<protein>
    <submittedName>
        <fullName evidence="1">Uncharacterized protein</fullName>
    </submittedName>
</protein>
<name>A0ACB9ZYZ9_CATRO</name>